<dbReference type="PANTHER" id="PTHR38462:SF1">
    <property type="entry name" value="YPRB RIBONUCLEASE H-LIKE DOMAIN-CONTAINING PROTEIN"/>
    <property type="match status" value="1"/>
</dbReference>
<proteinExistence type="predicted"/>
<dbReference type="EMBL" id="JADCKA010000003">
    <property type="protein sequence ID" value="MBE5035181.1"/>
    <property type="molecule type" value="Genomic_DNA"/>
</dbReference>
<evidence type="ECO:0000259" key="1">
    <source>
        <dbReference type="Pfam" id="PF13482"/>
    </source>
</evidence>
<gene>
    <name evidence="2" type="ORF">INF20_02670</name>
</gene>
<dbReference type="RefSeq" id="WP_226384851.1">
    <property type="nucleotide sequence ID" value="NZ_JADCKA010000003.1"/>
</dbReference>
<name>A0ABR9QWC7_9FIRM</name>
<dbReference type="InterPro" id="IPR036397">
    <property type="entry name" value="RNaseH_sf"/>
</dbReference>
<evidence type="ECO:0000313" key="2">
    <source>
        <dbReference type="EMBL" id="MBE5035181.1"/>
    </source>
</evidence>
<dbReference type="InterPro" id="IPR012337">
    <property type="entry name" value="RNaseH-like_sf"/>
</dbReference>
<dbReference type="Pfam" id="PF13482">
    <property type="entry name" value="RNase_H_2"/>
    <property type="match status" value="1"/>
</dbReference>
<dbReference type="InterPro" id="IPR038720">
    <property type="entry name" value="YprB_RNase_H-like_dom"/>
</dbReference>
<protein>
    <submittedName>
        <fullName evidence="2">Ribonuclease H-like domain-containing protein</fullName>
    </submittedName>
</protein>
<accession>A0ABR9QWC7</accession>
<keyword evidence="3" id="KW-1185">Reference proteome</keyword>
<dbReference type="Proteomes" id="UP001516588">
    <property type="component" value="Unassembled WGS sequence"/>
</dbReference>
<reference evidence="2 3" key="1">
    <citation type="submission" date="2020-10" db="EMBL/GenBank/DDBJ databases">
        <title>ChiBAC.</title>
        <authorList>
            <person name="Zenner C."/>
            <person name="Hitch T.C.A."/>
            <person name="Clavel T."/>
        </authorList>
    </citation>
    <scope>NUCLEOTIDE SEQUENCE [LARGE SCALE GENOMIC DNA]</scope>
    <source>
        <strain evidence="2 3">DSM 108706</strain>
    </source>
</reference>
<evidence type="ECO:0000313" key="3">
    <source>
        <dbReference type="Proteomes" id="UP001516588"/>
    </source>
</evidence>
<comment type="caution">
    <text evidence="2">The sequence shown here is derived from an EMBL/GenBank/DDBJ whole genome shotgun (WGS) entry which is preliminary data.</text>
</comment>
<dbReference type="PANTHER" id="PTHR38462">
    <property type="entry name" value="EXONUCLEASE-LIKE PROTEIN"/>
    <property type="match status" value="1"/>
</dbReference>
<sequence>MKIVDEIYTEDKFKHIPFDFYFAGKKGAVFDIETTGLSPKNSALILSGFVIPQEDGRFLCRQIFAESLDDEALVIEQTLDILNKLDYIITYNGISFDIPFLEKRMRKLGIPENDMPYNLDMYKVIRNFSDIGRFTPNLKQKTVESYMGLWQERADEIDGGLSVELYASYLLDRDLECERKILLHNADDVKQLYRLLKALPQCDVHQAMCTTGFPLNSNARICNIALKKDKLHVTASLKGYNVAYKEYDDETGIYVDYSKGSLNISLRLIQEKPIVFADIKDIGFSPSRFENCGGLIRHYLILSQEGNINYQALATLGKIITERILENGLC</sequence>
<feature type="domain" description="YprB ribonuclease H-like" evidence="1">
    <location>
        <begin position="30"/>
        <end position="199"/>
    </location>
</feature>
<dbReference type="SUPFAM" id="SSF53098">
    <property type="entry name" value="Ribonuclease H-like"/>
    <property type="match status" value="1"/>
</dbReference>
<organism evidence="2 3">
    <name type="scientific">Gallibacter intestinalis</name>
    <dbReference type="NCBI Taxonomy" id="2779356"/>
    <lineage>
        <taxon>Bacteria</taxon>
        <taxon>Bacillati</taxon>
        <taxon>Bacillota</taxon>
        <taxon>Clostridia</taxon>
        <taxon>Eubacteriales</taxon>
        <taxon>Eubacteriaceae</taxon>
        <taxon>Gallibacter</taxon>
    </lineage>
</organism>
<dbReference type="Gene3D" id="3.30.420.10">
    <property type="entry name" value="Ribonuclease H-like superfamily/Ribonuclease H"/>
    <property type="match status" value="1"/>
</dbReference>